<organism evidence="2 3">
    <name type="scientific">Penicillium camemberti (strain FM 013)</name>
    <dbReference type="NCBI Taxonomy" id="1429867"/>
    <lineage>
        <taxon>Eukaryota</taxon>
        <taxon>Fungi</taxon>
        <taxon>Dikarya</taxon>
        <taxon>Ascomycota</taxon>
        <taxon>Pezizomycotina</taxon>
        <taxon>Eurotiomycetes</taxon>
        <taxon>Eurotiomycetidae</taxon>
        <taxon>Eurotiales</taxon>
        <taxon>Aspergillaceae</taxon>
        <taxon>Penicillium</taxon>
    </lineage>
</organism>
<protein>
    <submittedName>
        <fullName evidence="2">Str. FM013</fullName>
    </submittedName>
</protein>
<dbReference type="Proteomes" id="UP000053732">
    <property type="component" value="Unassembled WGS sequence"/>
</dbReference>
<proteinExistence type="predicted"/>
<dbReference type="EMBL" id="HG793137">
    <property type="protein sequence ID" value="CRL20689.1"/>
    <property type="molecule type" value="Genomic_DNA"/>
</dbReference>
<sequence length="73" mass="8429">MIIKIQYPRFTDLEQIPTGRNPTPQSPEVSRKTYSCNWPITSNPRTWNKERTETPPIPNPPSSRAKLQTARHA</sequence>
<reference evidence="2 3" key="1">
    <citation type="journal article" date="2014" name="Nat. Commun.">
        <title>Multiple recent horizontal transfers of a large genomic region in cheese making fungi.</title>
        <authorList>
            <person name="Cheeseman K."/>
            <person name="Ropars J."/>
            <person name="Renault P."/>
            <person name="Dupont J."/>
            <person name="Gouzy J."/>
            <person name="Branca A."/>
            <person name="Abraham A.L."/>
            <person name="Ceppi M."/>
            <person name="Conseiller E."/>
            <person name="Debuchy R."/>
            <person name="Malagnac F."/>
            <person name="Goarin A."/>
            <person name="Silar P."/>
            <person name="Lacoste S."/>
            <person name="Sallet E."/>
            <person name="Bensimon A."/>
            <person name="Giraud T."/>
            <person name="Brygoo Y."/>
        </authorList>
    </citation>
    <scope>NUCLEOTIDE SEQUENCE [LARGE SCALE GENOMIC DNA]</scope>
    <source>
        <strain evidence="3">FM 013</strain>
    </source>
</reference>
<evidence type="ECO:0000313" key="2">
    <source>
        <dbReference type="EMBL" id="CRL20689.1"/>
    </source>
</evidence>
<dbReference type="AlphaFoldDB" id="A0A0G4P308"/>
<feature type="region of interest" description="Disordered" evidence="1">
    <location>
        <begin position="12"/>
        <end position="73"/>
    </location>
</feature>
<gene>
    <name evidence="2" type="ORF">PCAMFM013_S004g000630</name>
</gene>
<accession>A0A0G4P308</accession>
<evidence type="ECO:0000256" key="1">
    <source>
        <dbReference type="SAM" id="MobiDB-lite"/>
    </source>
</evidence>
<keyword evidence="3" id="KW-1185">Reference proteome</keyword>
<name>A0A0G4P308_PENC3</name>
<feature type="compositionally biased region" description="Polar residues" evidence="1">
    <location>
        <begin position="18"/>
        <end position="46"/>
    </location>
</feature>
<evidence type="ECO:0000313" key="3">
    <source>
        <dbReference type="Proteomes" id="UP000053732"/>
    </source>
</evidence>